<gene>
    <name evidence="1" type="ORF">METZ01_LOCUS26855</name>
</gene>
<dbReference type="PANTHER" id="PTHR43431">
    <property type="entry name" value="OXIDOREDUCTASE, SHORT CHAIN DEHYDROGENASE/REDUCTASE FAMILY (AFU_ORTHOLOGUE AFUA_5G14000)"/>
    <property type="match status" value="1"/>
</dbReference>
<protein>
    <recommendedName>
        <fullName evidence="2">Glucose 1-dehydrogenase</fullName>
    </recommendedName>
</protein>
<dbReference type="SUPFAM" id="SSF51735">
    <property type="entry name" value="NAD(P)-binding Rossmann-fold domains"/>
    <property type="match status" value="1"/>
</dbReference>
<evidence type="ECO:0008006" key="2">
    <source>
        <dbReference type="Google" id="ProtNLM"/>
    </source>
</evidence>
<evidence type="ECO:0000313" key="1">
    <source>
        <dbReference type="EMBL" id="SUZ74001.1"/>
    </source>
</evidence>
<dbReference type="EMBL" id="UINC01001196">
    <property type="protein sequence ID" value="SUZ74001.1"/>
    <property type="molecule type" value="Genomic_DNA"/>
</dbReference>
<organism evidence="1">
    <name type="scientific">marine metagenome</name>
    <dbReference type="NCBI Taxonomy" id="408172"/>
    <lineage>
        <taxon>unclassified sequences</taxon>
        <taxon>metagenomes</taxon>
        <taxon>ecological metagenomes</taxon>
    </lineage>
</organism>
<reference evidence="1" key="1">
    <citation type="submission" date="2018-05" db="EMBL/GenBank/DDBJ databases">
        <authorList>
            <person name="Lanie J.A."/>
            <person name="Ng W.-L."/>
            <person name="Kazmierczak K.M."/>
            <person name="Andrzejewski T.M."/>
            <person name="Davidsen T.M."/>
            <person name="Wayne K.J."/>
            <person name="Tettelin H."/>
            <person name="Glass J.I."/>
            <person name="Rusch D."/>
            <person name="Podicherti R."/>
            <person name="Tsui H.-C.T."/>
            <person name="Winkler M.E."/>
        </authorList>
    </citation>
    <scope>NUCLEOTIDE SEQUENCE</scope>
</reference>
<sequence length="238" mass="25774">MKKAVIMGVGAEQGLGAQLAKRFASEGLHVFVASRSQSRLDALTVEIEQAGGKATAVCADATNEEQVIKLFEKTGNGLSLAIYNTGNNYPGQIIDMDAEYFRKSWQSCCFGGFLFGREAVRRMVPSGKGTLLFTGASASLRGRANFGAFNSAKAGLRTLAQAMAKEYGPRGIHVGHVIVDGAIAGDKIKRHLPELAEKLGEEGMINIEGIVDSYSYLYNQSPQSWTFELDLRTSIEKW</sequence>
<dbReference type="PRINTS" id="PR00081">
    <property type="entry name" value="GDHRDH"/>
</dbReference>
<proteinExistence type="predicted"/>
<dbReference type="AlphaFoldDB" id="A0A381Q3T6"/>
<dbReference type="InterPro" id="IPR002347">
    <property type="entry name" value="SDR_fam"/>
</dbReference>
<dbReference type="Gene3D" id="3.40.50.720">
    <property type="entry name" value="NAD(P)-binding Rossmann-like Domain"/>
    <property type="match status" value="1"/>
</dbReference>
<dbReference type="PANTHER" id="PTHR43431:SF7">
    <property type="entry name" value="OXIDOREDUCTASE, SHORT CHAIN DEHYDROGENASE_REDUCTASE FAMILY (AFU_ORTHOLOGUE AFUA_5G14000)"/>
    <property type="match status" value="1"/>
</dbReference>
<dbReference type="InterPro" id="IPR036291">
    <property type="entry name" value="NAD(P)-bd_dom_sf"/>
</dbReference>
<accession>A0A381Q3T6</accession>
<name>A0A381Q3T6_9ZZZZ</name>
<dbReference type="Pfam" id="PF00106">
    <property type="entry name" value="adh_short"/>
    <property type="match status" value="1"/>
</dbReference>